<keyword evidence="1" id="KW-0472">Membrane</keyword>
<evidence type="ECO:0000313" key="2">
    <source>
        <dbReference type="EMBL" id="KUM46046.1"/>
    </source>
</evidence>
<protein>
    <submittedName>
        <fullName evidence="2">Uncharacterized protein</fullName>
    </submittedName>
</protein>
<comment type="caution">
    <text evidence="2">The sequence shown here is derived from an EMBL/GenBank/DDBJ whole genome shotgun (WGS) entry which is preliminary data.</text>
</comment>
<organism evidence="2">
    <name type="scientific">Picea glauca</name>
    <name type="common">White spruce</name>
    <name type="synonym">Pinus glauca</name>
    <dbReference type="NCBI Taxonomy" id="3330"/>
    <lineage>
        <taxon>Eukaryota</taxon>
        <taxon>Viridiplantae</taxon>
        <taxon>Streptophyta</taxon>
        <taxon>Embryophyta</taxon>
        <taxon>Tracheophyta</taxon>
        <taxon>Spermatophyta</taxon>
        <taxon>Pinopsida</taxon>
        <taxon>Pinidae</taxon>
        <taxon>Conifers I</taxon>
        <taxon>Pinales</taxon>
        <taxon>Pinaceae</taxon>
        <taxon>Picea</taxon>
    </lineage>
</organism>
<feature type="transmembrane region" description="Helical" evidence="1">
    <location>
        <begin position="12"/>
        <end position="37"/>
    </location>
</feature>
<sequence length="45" mass="5243">MLWELIKLGIQFKLVHMGLLMGLLIQMTLFLPVQMMLGEFCSFNL</sequence>
<reference evidence="2" key="1">
    <citation type="journal article" date="2015" name="Genome Biol. Evol.">
        <title>Organellar Genomes of White Spruce (Picea glauca): Assembly and Annotation.</title>
        <authorList>
            <person name="Jackman S.D."/>
            <person name="Warren R.L."/>
            <person name="Gibb E.A."/>
            <person name="Vandervalk B.P."/>
            <person name="Mohamadi H."/>
            <person name="Chu J."/>
            <person name="Raymond A."/>
            <person name="Pleasance S."/>
            <person name="Coope R."/>
            <person name="Wildung M.R."/>
            <person name="Ritland C.E."/>
            <person name="Bousquet J."/>
            <person name="Jones S.J."/>
            <person name="Bohlmann J."/>
            <person name="Birol I."/>
        </authorList>
    </citation>
    <scope>NUCLEOTIDE SEQUENCE [LARGE SCALE GENOMIC DNA]</scope>
    <source>
        <tissue evidence="2">Flushing bud</tissue>
    </source>
</reference>
<accession>A0A101LVD4</accession>
<keyword evidence="1" id="KW-1133">Transmembrane helix</keyword>
<dbReference type="EMBL" id="LKAM01000014">
    <property type="protein sequence ID" value="KUM46046.1"/>
    <property type="molecule type" value="Genomic_DNA"/>
</dbReference>
<evidence type="ECO:0000256" key="1">
    <source>
        <dbReference type="SAM" id="Phobius"/>
    </source>
</evidence>
<keyword evidence="2" id="KW-0496">Mitochondrion</keyword>
<keyword evidence="1" id="KW-0812">Transmembrane</keyword>
<dbReference type="AlphaFoldDB" id="A0A101LVD4"/>
<name>A0A101LVD4_PICGL</name>
<geneLocation type="mitochondrion" evidence="2"/>
<proteinExistence type="predicted"/>
<gene>
    <name evidence="2" type="ORF">ABT39_MTgene2149</name>
</gene>